<dbReference type="Pfam" id="PF09425">
    <property type="entry name" value="Jas_motif"/>
    <property type="match status" value="1"/>
</dbReference>
<organism evidence="1 2">
    <name type="scientific">Buddleja alternifolia</name>
    <dbReference type="NCBI Taxonomy" id="168488"/>
    <lineage>
        <taxon>Eukaryota</taxon>
        <taxon>Viridiplantae</taxon>
        <taxon>Streptophyta</taxon>
        <taxon>Embryophyta</taxon>
        <taxon>Tracheophyta</taxon>
        <taxon>Spermatophyta</taxon>
        <taxon>Magnoliopsida</taxon>
        <taxon>eudicotyledons</taxon>
        <taxon>Gunneridae</taxon>
        <taxon>Pentapetalae</taxon>
        <taxon>asterids</taxon>
        <taxon>lamiids</taxon>
        <taxon>Lamiales</taxon>
        <taxon>Scrophulariaceae</taxon>
        <taxon>Buddlejeae</taxon>
        <taxon>Buddleja</taxon>
    </lineage>
</organism>
<name>A0AAV6WX13_9LAMI</name>
<sequence>MEIDFLGLNSSSKYSKMEQKASNNHEFTDLDNQGVETFLSLSTSSSLNHSKKKAWGYGLPSCSSSSNSTLSSFAYYKREHVLNKGQPPNLVLVPKAIYPSSTTGFRYNPNDKSTNLRNISQIPCRINVYNGTLPEKATNTIYVAGNVSREPSSDARKCSRGYTPTVAMARRATLARFLEKRLHRMNQAKASHFMGKSMIATNCESCDTSIVRCNKRKNNGKHEQRLQ</sequence>
<proteinExistence type="predicted"/>
<comment type="caution">
    <text evidence="1">The sequence shown here is derived from an EMBL/GenBank/DDBJ whole genome shotgun (WGS) entry which is preliminary data.</text>
</comment>
<keyword evidence="2" id="KW-1185">Reference proteome</keyword>
<dbReference type="Proteomes" id="UP000826271">
    <property type="component" value="Unassembled WGS sequence"/>
</dbReference>
<dbReference type="EMBL" id="WHWC01000011">
    <property type="protein sequence ID" value="KAG8373490.1"/>
    <property type="molecule type" value="Genomic_DNA"/>
</dbReference>
<gene>
    <name evidence="1" type="ORF">BUALT_Bualt11G0029600</name>
</gene>
<accession>A0AAV6WX13</accession>
<dbReference type="AlphaFoldDB" id="A0AAV6WX13"/>
<evidence type="ECO:0000313" key="1">
    <source>
        <dbReference type="EMBL" id="KAG8373490.1"/>
    </source>
</evidence>
<dbReference type="InterPro" id="IPR018467">
    <property type="entry name" value="CCT_CS"/>
</dbReference>
<evidence type="ECO:0000313" key="2">
    <source>
        <dbReference type="Proteomes" id="UP000826271"/>
    </source>
</evidence>
<protein>
    <submittedName>
        <fullName evidence="1">Uncharacterized protein</fullName>
    </submittedName>
</protein>
<reference evidence="1" key="1">
    <citation type="submission" date="2019-10" db="EMBL/GenBank/DDBJ databases">
        <authorList>
            <person name="Zhang R."/>
            <person name="Pan Y."/>
            <person name="Wang J."/>
            <person name="Ma R."/>
            <person name="Yu S."/>
        </authorList>
    </citation>
    <scope>NUCLEOTIDE SEQUENCE</scope>
    <source>
        <strain evidence="1">LA-IB0</strain>
        <tissue evidence="1">Leaf</tissue>
    </source>
</reference>